<dbReference type="InterPro" id="IPR004695">
    <property type="entry name" value="SLAC1/Mae1/Ssu1/TehA"/>
</dbReference>
<reference evidence="7" key="1">
    <citation type="submission" date="2021-03" db="EMBL/GenBank/DDBJ databases">
        <title>Revisited historic fungal species revealed as producer of novel bioactive compounds through whole genome sequencing and comparative genomics.</title>
        <authorList>
            <person name="Vignolle G.A."/>
            <person name="Hochenegger N."/>
            <person name="Mach R.L."/>
            <person name="Mach-Aigner A.R."/>
            <person name="Javad Rahimi M."/>
            <person name="Salim K.A."/>
            <person name="Chan C.M."/>
            <person name="Lim L.B.L."/>
            <person name="Cai F."/>
            <person name="Druzhinina I.S."/>
            <person name="U'Ren J.M."/>
            <person name="Derntl C."/>
        </authorList>
    </citation>
    <scope>NUCLEOTIDE SEQUENCE</scope>
    <source>
        <strain evidence="7">TUCIM 5799</strain>
    </source>
</reference>
<proteinExistence type="predicted"/>
<dbReference type="EMBL" id="JAFIMR010000004">
    <property type="protein sequence ID" value="KAI1879674.1"/>
    <property type="molecule type" value="Genomic_DNA"/>
</dbReference>
<feature type="transmembrane region" description="Helical" evidence="6">
    <location>
        <begin position="326"/>
        <end position="345"/>
    </location>
</feature>
<dbReference type="OrthoDB" id="2901184at2759"/>
<feature type="transmembrane region" description="Helical" evidence="6">
    <location>
        <begin position="206"/>
        <end position="228"/>
    </location>
</feature>
<evidence type="ECO:0000256" key="6">
    <source>
        <dbReference type="SAM" id="Phobius"/>
    </source>
</evidence>
<organism evidence="7 8">
    <name type="scientific">Neoarthrinium moseri</name>
    <dbReference type="NCBI Taxonomy" id="1658444"/>
    <lineage>
        <taxon>Eukaryota</taxon>
        <taxon>Fungi</taxon>
        <taxon>Dikarya</taxon>
        <taxon>Ascomycota</taxon>
        <taxon>Pezizomycotina</taxon>
        <taxon>Sordariomycetes</taxon>
        <taxon>Xylariomycetidae</taxon>
        <taxon>Amphisphaeriales</taxon>
        <taxon>Apiosporaceae</taxon>
        <taxon>Neoarthrinium</taxon>
    </lineage>
</organism>
<keyword evidence="4 6" id="KW-0472">Membrane</keyword>
<evidence type="ECO:0000313" key="7">
    <source>
        <dbReference type="EMBL" id="KAI1879674.1"/>
    </source>
</evidence>
<evidence type="ECO:0000256" key="4">
    <source>
        <dbReference type="ARBA" id="ARBA00023136"/>
    </source>
</evidence>
<comment type="caution">
    <text evidence="7">The sequence shown here is derived from an EMBL/GenBank/DDBJ whole genome shotgun (WGS) entry which is preliminary data.</text>
</comment>
<keyword evidence="2 6" id="KW-0812">Transmembrane</keyword>
<feature type="region of interest" description="Disordered" evidence="5">
    <location>
        <begin position="1"/>
        <end position="27"/>
    </location>
</feature>
<feature type="transmembrane region" description="Helical" evidence="6">
    <location>
        <begin position="110"/>
        <end position="132"/>
    </location>
</feature>
<feature type="transmembrane region" description="Helical" evidence="6">
    <location>
        <begin position="287"/>
        <end position="314"/>
    </location>
</feature>
<feature type="transmembrane region" description="Helical" evidence="6">
    <location>
        <begin position="249"/>
        <end position="267"/>
    </location>
</feature>
<gene>
    <name evidence="7" type="ORF">JX265_002628</name>
</gene>
<dbReference type="Proteomes" id="UP000829685">
    <property type="component" value="Unassembled WGS sequence"/>
</dbReference>
<dbReference type="InterPro" id="IPR038665">
    <property type="entry name" value="Voltage-dep_anion_channel_sf"/>
</dbReference>
<evidence type="ECO:0008006" key="9">
    <source>
        <dbReference type="Google" id="ProtNLM"/>
    </source>
</evidence>
<name>A0A9Q0AT66_9PEZI</name>
<keyword evidence="3 6" id="KW-1133">Transmembrane helix</keyword>
<protein>
    <recommendedName>
        <fullName evidence="9">Malic acid transport protein</fullName>
    </recommendedName>
</protein>
<keyword evidence="8" id="KW-1185">Reference proteome</keyword>
<accession>A0A9Q0AT66</accession>
<evidence type="ECO:0000256" key="1">
    <source>
        <dbReference type="ARBA" id="ARBA00004141"/>
    </source>
</evidence>
<dbReference type="AlphaFoldDB" id="A0A9Q0AT66"/>
<evidence type="ECO:0000256" key="5">
    <source>
        <dbReference type="SAM" id="MobiDB-lite"/>
    </source>
</evidence>
<dbReference type="CDD" id="cd09317">
    <property type="entry name" value="TDT_Mae1_like"/>
    <property type="match status" value="1"/>
</dbReference>
<dbReference type="GO" id="GO:0015140">
    <property type="term" value="F:malate transmembrane transporter activity"/>
    <property type="evidence" value="ECO:0007669"/>
    <property type="project" value="InterPro"/>
</dbReference>
<dbReference type="Pfam" id="PF03595">
    <property type="entry name" value="SLAC1"/>
    <property type="match status" value="1"/>
</dbReference>
<dbReference type="PANTHER" id="PTHR31162:SF0">
    <property type="entry name" value="MALIC ACID TRANSPORT PROTEIN"/>
    <property type="match status" value="1"/>
</dbReference>
<feature type="transmembrane region" description="Helical" evidence="6">
    <location>
        <begin position="351"/>
        <end position="371"/>
    </location>
</feature>
<evidence type="ECO:0000313" key="8">
    <source>
        <dbReference type="Proteomes" id="UP000829685"/>
    </source>
</evidence>
<evidence type="ECO:0000256" key="2">
    <source>
        <dbReference type="ARBA" id="ARBA00022692"/>
    </source>
</evidence>
<dbReference type="GO" id="GO:0016020">
    <property type="term" value="C:membrane"/>
    <property type="evidence" value="ECO:0007669"/>
    <property type="project" value="UniProtKB-SubCell"/>
</dbReference>
<feature type="transmembrane region" description="Helical" evidence="6">
    <location>
        <begin position="75"/>
        <end position="98"/>
    </location>
</feature>
<dbReference type="InterPro" id="IPR030185">
    <property type="entry name" value="Mae1"/>
</dbReference>
<evidence type="ECO:0000256" key="3">
    <source>
        <dbReference type="ARBA" id="ARBA00022989"/>
    </source>
</evidence>
<dbReference type="Gene3D" id="1.50.10.150">
    <property type="entry name" value="Voltage-dependent anion channel"/>
    <property type="match status" value="1"/>
</dbReference>
<comment type="subcellular location">
    <subcellularLocation>
        <location evidence="1">Membrane</location>
        <topology evidence="1">Multi-pass membrane protein</topology>
    </subcellularLocation>
</comment>
<feature type="transmembrane region" description="Helical" evidence="6">
    <location>
        <begin position="147"/>
        <end position="168"/>
    </location>
</feature>
<dbReference type="PANTHER" id="PTHR31162">
    <property type="entry name" value="MALIC ACID TRANSPORT PROTEIN-RELATED"/>
    <property type="match status" value="1"/>
</dbReference>
<sequence>MDSAAQNGGAGQRAVDRNGHSQQHSDPGRILNRLKHWTWANYTFPMATGGMALLLSEQTQAYKFDGLQTIGKVVYIFDLFIFTMVTAAIVCRFCMFPGTLKASITHPTEGLFLGTSTLSLASIIAGIARYGIPACGPWLVTVYRVLFWIYFAITFLIAVGQYALLFTLPALKIRDMTPAWDLPIFPYMLSGTLAATGASLQPPSQAVPMIVAGLTAQGLGMLVSMIMYASYVRRMIQWGFPSPNSRAGMFIAVGPPSFTSLAIIGMANNFPTTYDYFGNAELTMQIFRAIATMVSVFIWSLSLWFFAIAVVACLAARKHMTFRLNWWAFVFPNVGFTIAVLNIGKALESPGIKWVGTIMTILLVCTWLCVFGSHIRAFIRRDIVYDGKDEDVYLDETEHAHAKLENAGLSDQERLLKQA</sequence>